<sequence>MREREKKEVGMAMGPVAPPQAGGRTRDTSPGQAPESPRSHSRLRRIHRCFPPPAPVCNHHQPLFVKMLHPWYRGRLERRMVGSTNRWRFPREPFSGDLLGLSQMCKALNVDFEEVLKDPDRLYVSQIQKIFSRNLKNKTIQSREADVILKCLGSTWELHQPHLFQSETLAKLYLMALSQGTTSPKKELERLLQAQLCGSVQERPPIKKMIISLKINDPLVTKVAFATALKSLYLSEVEMNMDDVLGVLASAHILQFSSLFQRCVAMMMNGLTPTTIKSFYLAGCKYKEEQLTTACEKWLEMNLVPLVGRQIHLRKIPQELLHRVLRSPRLFTFNEFHLLKTLLLWVFLQLNHRIQTVPVHETVLAFFNSFPKKYSFLDQDTGQSLVPLFLCVRLHGIIKGKNLEELRHINFFPESWLIRVTANHYHALESGGDMVHVKDLTTQAMRFGLLFNQEYTTHSEIIAVYGFFFEIKGIKQDTTSYSFYMQRVRHTDLEFPSSVCKHGPVSLRAERLVKYEIRAQTLVDGKWQEFRTNQITQKFGFVKPSCKSHALKIQTVGIPIYRRSWGLEKSLEPR</sequence>
<organism evidence="5 6">
    <name type="scientific">Canis lupus familiaris</name>
    <name type="common">Dog</name>
    <name type="synonym">Canis familiaris</name>
    <dbReference type="NCBI Taxonomy" id="9615"/>
    <lineage>
        <taxon>Eukaryota</taxon>
        <taxon>Metazoa</taxon>
        <taxon>Chordata</taxon>
        <taxon>Craniata</taxon>
        <taxon>Vertebrata</taxon>
        <taxon>Euteleostomi</taxon>
        <taxon>Mammalia</taxon>
        <taxon>Eutheria</taxon>
        <taxon>Laurasiatheria</taxon>
        <taxon>Carnivora</taxon>
        <taxon>Caniformia</taxon>
        <taxon>Canidae</taxon>
        <taxon>Canis</taxon>
    </lineage>
</organism>
<dbReference type="InterPro" id="IPR042833">
    <property type="entry name" value="BTBD16"/>
</dbReference>
<evidence type="ECO:0000259" key="4">
    <source>
        <dbReference type="Pfam" id="PF23998"/>
    </source>
</evidence>
<accession>A0A8P0SHF2</accession>
<protein>
    <recommendedName>
        <fullName evidence="1">BTB/POZ domain-containing protein 16</fullName>
    </recommendedName>
</protein>
<dbReference type="OrthoDB" id="6359943at2759"/>
<evidence type="ECO:0000259" key="3">
    <source>
        <dbReference type="Pfam" id="PF21059"/>
    </source>
</evidence>
<dbReference type="CDD" id="cd18291">
    <property type="entry name" value="BTB_POZ_BTBD16"/>
    <property type="match status" value="1"/>
</dbReference>
<feature type="domain" description="BTBDG BTB/POZ" evidence="4">
    <location>
        <begin position="146"/>
        <end position="267"/>
    </location>
</feature>
<feature type="region of interest" description="Disordered" evidence="2">
    <location>
        <begin position="1"/>
        <end position="42"/>
    </location>
</feature>
<dbReference type="CDD" id="cd18492">
    <property type="entry name" value="BACK_BTBD16"/>
    <property type="match status" value="1"/>
</dbReference>
<dbReference type="AlphaFoldDB" id="A0A8P0SHF2"/>
<evidence type="ECO:0000256" key="1">
    <source>
        <dbReference type="ARBA" id="ARBA00016271"/>
    </source>
</evidence>
<dbReference type="Ensembl" id="ENSCAFT00000019901.6">
    <property type="protein sequence ID" value="ENSCAFP00000018456.5"/>
    <property type="gene ID" value="ENSCAFG00000012534.6"/>
</dbReference>
<dbReference type="Pfam" id="PF23998">
    <property type="entry name" value="BTB_BTBDG"/>
    <property type="match status" value="1"/>
</dbReference>
<dbReference type="Proteomes" id="UP000002254">
    <property type="component" value="Chromosome 28"/>
</dbReference>
<dbReference type="InterPro" id="IPR048859">
    <property type="entry name" value="BTBD16_C"/>
</dbReference>
<dbReference type="InterPro" id="IPR011333">
    <property type="entry name" value="SKP1/BTB/POZ_sf"/>
</dbReference>
<dbReference type="InterPro" id="IPR056426">
    <property type="entry name" value="BTB_BTBDG"/>
</dbReference>
<name>A0A8P0SHF2_CANLF</name>
<dbReference type="PANTHER" id="PTHR46843:SF1">
    <property type="entry name" value="BTB_POZ DOMAIN-CONTAINING PROTEIN 16"/>
    <property type="match status" value="1"/>
</dbReference>
<dbReference type="Pfam" id="PF21059">
    <property type="entry name" value="BTBD16_C"/>
    <property type="match status" value="1"/>
</dbReference>
<reference evidence="5" key="2">
    <citation type="submission" date="2025-08" db="UniProtKB">
        <authorList>
            <consortium name="Ensembl"/>
        </authorList>
    </citation>
    <scope>IDENTIFICATION</scope>
</reference>
<dbReference type="SUPFAM" id="SSF54695">
    <property type="entry name" value="POZ domain"/>
    <property type="match status" value="1"/>
</dbReference>
<evidence type="ECO:0000313" key="5">
    <source>
        <dbReference type="Ensembl" id="ENSCAFP00000018456.5"/>
    </source>
</evidence>
<evidence type="ECO:0000256" key="2">
    <source>
        <dbReference type="SAM" id="MobiDB-lite"/>
    </source>
</evidence>
<dbReference type="PANTHER" id="PTHR46843">
    <property type="entry name" value="BTB/POZ DOMAIN-CONTAINING PROTEIN 16"/>
    <property type="match status" value="1"/>
</dbReference>
<reference evidence="5 6" key="1">
    <citation type="journal article" date="2005" name="Nature">
        <title>Genome sequence, comparative analysis and haplotype structure of the domestic dog.</title>
        <authorList>
            <consortium name="Broad Sequencing Platform"/>
            <person name="Lindblad-Toh K."/>
            <person name="Wade C.M."/>
            <person name="Mikkelsen T.S."/>
            <person name="Karlsson E.K."/>
            <person name="Jaffe D.B."/>
            <person name="Kamal M."/>
            <person name="Clamp M."/>
            <person name="Chang J.L."/>
            <person name="Kulbokas E.J. III"/>
            <person name="Zody M.C."/>
            <person name="Mauceli E."/>
            <person name="Xie X."/>
            <person name="Breen M."/>
            <person name="Wayne R.K."/>
            <person name="Ostrander E.A."/>
            <person name="Ponting C.P."/>
            <person name="Galibert F."/>
            <person name="Smith D.R."/>
            <person name="DeJong P.J."/>
            <person name="Kirkness E."/>
            <person name="Alvarez P."/>
            <person name="Biagi T."/>
            <person name="Brockman W."/>
            <person name="Butler J."/>
            <person name="Chin C.W."/>
            <person name="Cook A."/>
            <person name="Cuff J."/>
            <person name="Daly M.J."/>
            <person name="DeCaprio D."/>
            <person name="Gnerre S."/>
            <person name="Grabherr M."/>
            <person name="Kellis M."/>
            <person name="Kleber M."/>
            <person name="Bardeleben C."/>
            <person name="Goodstadt L."/>
            <person name="Heger A."/>
            <person name="Hitte C."/>
            <person name="Kim L."/>
            <person name="Koepfli K.P."/>
            <person name="Parker H.G."/>
            <person name="Pollinger J.P."/>
            <person name="Searle S.M."/>
            <person name="Sutter N.B."/>
            <person name="Thomas R."/>
            <person name="Webber C."/>
            <person name="Baldwin J."/>
            <person name="Abebe A."/>
            <person name="Abouelleil A."/>
            <person name="Aftuck L."/>
            <person name="Ait-Zahra M."/>
            <person name="Aldredge T."/>
            <person name="Allen N."/>
            <person name="An P."/>
            <person name="Anderson S."/>
            <person name="Antoine C."/>
            <person name="Arachchi H."/>
            <person name="Aslam A."/>
            <person name="Ayotte L."/>
            <person name="Bachantsang P."/>
            <person name="Barry A."/>
            <person name="Bayul T."/>
            <person name="Benamara M."/>
            <person name="Berlin A."/>
            <person name="Bessette D."/>
            <person name="Blitshteyn B."/>
            <person name="Bloom T."/>
            <person name="Blye J."/>
            <person name="Boguslavskiy L."/>
            <person name="Bonnet C."/>
            <person name="Boukhgalter B."/>
            <person name="Brown A."/>
            <person name="Cahill P."/>
            <person name="Calixte N."/>
            <person name="Camarata J."/>
            <person name="Cheshatsang Y."/>
            <person name="Chu J."/>
            <person name="Citroen M."/>
            <person name="Collymore A."/>
            <person name="Cooke P."/>
            <person name="Dawoe T."/>
            <person name="Daza R."/>
            <person name="Decktor K."/>
            <person name="DeGray S."/>
            <person name="Dhargay N."/>
            <person name="Dooley K."/>
            <person name="Dooley K."/>
            <person name="Dorje P."/>
            <person name="Dorjee K."/>
            <person name="Dorris L."/>
            <person name="Duffey N."/>
            <person name="Dupes A."/>
            <person name="Egbiremolen O."/>
            <person name="Elong R."/>
            <person name="Falk J."/>
            <person name="Farina A."/>
            <person name="Faro S."/>
            <person name="Ferguson D."/>
            <person name="Ferreira P."/>
            <person name="Fisher S."/>
            <person name="FitzGerald M."/>
            <person name="Foley K."/>
            <person name="Foley C."/>
            <person name="Franke A."/>
            <person name="Friedrich D."/>
            <person name="Gage D."/>
            <person name="Garber M."/>
            <person name="Gearin G."/>
            <person name="Giannoukos G."/>
            <person name="Goode T."/>
            <person name="Goyette A."/>
            <person name="Graham J."/>
            <person name="Grandbois E."/>
            <person name="Gyaltsen K."/>
            <person name="Hafez N."/>
            <person name="Hagopian D."/>
            <person name="Hagos B."/>
            <person name="Hall J."/>
            <person name="Healy C."/>
            <person name="Hegarty R."/>
            <person name="Honan T."/>
            <person name="Horn A."/>
            <person name="Houde N."/>
            <person name="Hughes L."/>
            <person name="Hunnicutt L."/>
            <person name="Husby M."/>
            <person name="Jester B."/>
            <person name="Jones C."/>
            <person name="Kamat A."/>
            <person name="Kanga B."/>
            <person name="Kells C."/>
            <person name="Khazanovich D."/>
            <person name="Kieu A.C."/>
            <person name="Kisner P."/>
            <person name="Kumar M."/>
            <person name="Lance K."/>
            <person name="Landers T."/>
            <person name="Lara M."/>
            <person name="Lee W."/>
            <person name="Leger J.P."/>
            <person name="Lennon N."/>
            <person name="Leuper L."/>
            <person name="LeVine S."/>
            <person name="Liu J."/>
            <person name="Liu X."/>
            <person name="Lokyitsang Y."/>
            <person name="Lokyitsang T."/>
            <person name="Lui A."/>
            <person name="Macdonald J."/>
            <person name="Major J."/>
            <person name="Marabella R."/>
            <person name="Maru K."/>
            <person name="Matthews C."/>
            <person name="McDonough S."/>
            <person name="Mehta T."/>
            <person name="Meldrim J."/>
            <person name="Melnikov A."/>
            <person name="Meneus L."/>
            <person name="Mihalev A."/>
            <person name="Mihova T."/>
            <person name="Miller K."/>
            <person name="Mittelman R."/>
            <person name="Mlenga V."/>
            <person name="Mulrain L."/>
            <person name="Munson G."/>
            <person name="Navidi A."/>
            <person name="Naylor J."/>
            <person name="Nguyen T."/>
            <person name="Nguyen N."/>
            <person name="Nguyen C."/>
            <person name="Nguyen T."/>
            <person name="Nicol R."/>
            <person name="Norbu N."/>
            <person name="Norbu C."/>
            <person name="Novod N."/>
            <person name="Nyima T."/>
            <person name="Olandt P."/>
            <person name="O'Neill B."/>
            <person name="O'Neill K."/>
            <person name="Osman S."/>
            <person name="Oyono L."/>
            <person name="Patti C."/>
            <person name="Perrin D."/>
            <person name="Phunkhang P."/>
            <person name="Pierre F."/>
            <person name="Priest M."/>
            <person name="Rachupka A."/>
            <person name="Raghuraman S."/>
            <person name="Rameau R."/>
            <person name="Ray V."/>
            <person name="Raymond C."/>
            <person name="Rege F."/>
            <person name="Rise C."/>
            <person name="Rogers J."/>
            <person name="Rogov P."/>
            <person name="Sahalie J."/>
            <person name="Settipalli S."/>
            <person name="Sharpe T."/>
            <person name="Shea T."/>
            <person name="Sheehan M."/>
            <person name="Sherpa N."/>
            <person name="Shi J."/>
            <person name="Shih D."/>
            <person name="Sloan J."/>
            <person name="Smith C."/>
            <person name="Sparrow T."/>
            <person name="Stalker J."/>
            <person name="Stange-Thomann N."/>
            <person name="Stavropoulos S."/>
            <person name="Stone C."/>
            <person name="Stone S."/>
            <person name="Sykes S."/>
            <person name="Tchuinga P."/>
            <person name="Tenzing P."/>
            <person name="Tesfaye S."/>
            <person name="Thoulutsang D."/>
            <person name="Thoulutsang Y."/>
            <person name="Topham K."/>
            <person name="Topping I."/>
            <person name="Tsamla T."/>
            <person name="Vassiliev H."/>
            <person name="Venkataraman V."/>
            <person name="Vo A."/>
            <person name="Wangchuk T."/>
            <person name="Wangdi T."/>
            <person name="Weiand M."/>
            <person name="Wilkinson J."/>
            <person name="Wilson A."/>
            <person name="Yadav S."/>
            <person name="Yang S."/>
            <person name="Yang X."/>
            <person name="Young G."/>
            <person name="Yu Q."/>
            <person name="Zainoun J."/>
            <person name="Zembek L."/>
            <person name="Zimmer A."/>
            <person name="Lander E.S."/>
        </authorList>
    </citation>
    <scope>NUCLEOTIDE SEQUENCE [LARGE SCALE GENOMIC DNA]</scope>
    <source>
        <strain evidence="5">Boxer</strain>
    </source>
</reference>
<evidence type="ECO:0000313" key="6">
    <source>
        <dbReference type="Proteomes" id="UP000002254"/>
    </source>
</evidence>
<feature type="domain" description="BTB/POZ" evidence="3">
    <location>
        <begin position="445"/>
        <end position="549"/>
    </location>
</feature>
<gene>
    <name evidence="5" type="primary">BTBD16</name>
</gene>
<proteinExistence type="predicted"/>
<dbReference type="Gene3D" id="3.30.710.10">
    <property type="entry name" value="Potassium Channel Kv1.1, Chain A"/>
    <property type="match status" value="1"/>
</dbReference>